<accession>A0A512M982</accession>
<keyword evidence="2" id="KW-1185">Reference proteome</keyword>
<proteinExistence type="predicted"/>
<dbReference type="AlphaFoldDB" id="A0A512M982"/>
<protein>
    <submittedName>
        <fullName evidence="1">Uncharacterized protein</fullName>
    </submittedName>
</protein>
<evidence type="ECO:0000313" key="1">
    <source>
        <dbReference type="EMBL" id="GEP43285.1"/>
    </source>
</evidence>
<gene>
    <name evidence="1" type="ORF">BGE01nite_25760</name>
</gene>
<organism evidence="1 2">
    <name type="scientific">Brevifollis gellanilyticus</name>
    <dbReference type="NCBI Taxonomy" id="748831"/>
    <lineage>
        <taxon>Bacteria</taxon>
        <taxon>Pseudomonadati</taxon>
        <taxon>Verrucomicrobiota</taxon>
        <taxon>Verrucomicrobiia</taxon>
        <taxon>Verrucomicrobiales</taxon>
        <taxon>Verrucomicrobiaceae</taxon>
    </lineage>
</organism>
<reference evidence="1 2" key="1">
    <citation type="submission" date="2019-07" db="EMBL/GenBank/DDBJ databases">
        <title>Whole genome shotgun sequence of Brevifollis gellanilyticus NBRC 108608.</title>
        <authorList>
            <person name="Hosoyama A."/>
            <person name="Uohara A."/>
            <person name="Ohji S."/>
            <person name="Ichikawa N."/>
        </authorList>
    </citation>
    <scope>NUCLEOTIDE SEQUENCE [LARGE SCALE GENOMIC DNA]</scope>
    <source>
        <strain evidence="1 2">NBRC 108608</strain>
    </source>
</reference>
<name>A0A512M982_9BACT</name>
<dbReference type="Proteomes" id="UP000321577">
    <property type="component" value="Unassembled WGS sequence"/>
</dbReference>
<dbReference type="EMBL" id="BKAG01000016">
    <property type="protein sequence ID" value="GEP43285.1"/>
    <property type="molecule type" value="Genomic_DNA"/>
</dbReference>
<dbReference type="RefSeq" id="WP_146850866.1">
    <property type="nucleotide sequence ID" value="NZ_BKAG01000016.1"/>
</dbReference>
<evidence type="ECO:0000313" key="2">
    <source>
        <dbReference type="Proteomes" id="UP000321577"/>
    </source>
</evidence>
<comment type="caution">
    <text evidence="1">The sequence shown here is derived from an EMBL/GenBank/DDBJ whole genome shotgun (WGS) entry which is preliminary data.</text>
</comment>
<sequence length="67" mass="7626">MSRYASNQDVVRFFASHGIEVTHVRREGDLRHLRVKDHPLTLPMPASPDECLRIVRECIESISKPGA</sequence>